<gene>
    <name evidence="1" type="ORF">KC909_02735</name>
</gene>
<reference evidence="1" key="2">
    <citation type="journal article" date="2021" name="Microbiome">
        <title>Successional dynamics and alternative stable states in a saline activated sludge microbial community over 9 years.</title>
        <authorList>
            <person name="Wang Y."/>
            <person name="Ye J."/>
            <person name="Ju F."/>
            <person name="Liu L."/>
            <person name="Boyd J.A."/>
            <person name="Deng Y."/>
            <person name="Parks D.H."/>
            <person name="Jiang X."/>
            <person name="Yin X."/>
            <person name="Woodcroft B.J."/>
            <person name="Tyson G.W."/>
            <person name="Hugenholtz P."/>
            <person name="Polz M.F."/>
            <person name="Zhang T."/>
        </authorList>
    </citation>
    <scope>NUCLEOTIDE SEQUENCE</scope>
    <source>
        <strain evidence="1">HKST-UBA14</strain>
    </source>
</reference>
<name>A0A955L5G6_9BACT</name>
<keyword evidence="1" id="KW-0418">Kinase</keyword>
<dbReference type="GO" id="GO:0016301">
    <property type="term" value="F:kinase activity"/>
    <property type="evidence" value="ECO:0007669"/>
    <property type="project" value="UniProtKB-KW"/>
</dbReference>
<dbReference type="AlphaFoldDB" id="A0A955L5G6"/>
<reference evidence="1" key="1">
    <citation type="submission" date="2020-04" db="EMBL/GenBank/DDBJ databases">
        <authorList>
            <person name="Zhang T."/>
        </authorList>
    </citation>
    <scope>NUCLEOTIDE SEQUENCE</scope>
    <source>
        <strain evidence="1">HKST-UBA14</strain>
    </source>
</reference>
<comment type="caution">
    <text evidence="1">The sequence shown here is derived from an EMBL/GenBank/DDBJ whole genome shotgun (WGS) entry which is preliminary data.</text>
</comment>
<evidence type="ECO:0000313" key="1">
    <source>
        <dbReference type="EMBL" id="MCA9383259.1"/>
    </source>
</evidence>
<organism evidence="1 2">
    <name type="scientific">Candidatus Dojkabacteria bacterium</name>
    <dbReference type="NCBI Taxonomy" id="2099670"/>
    <lineage>
        <taxon>Bacteria</taxon>
        <taxon>Candidatus Dojkabacteria</taxon>
    </lineage>
</organism>
<evidence type="ECO:0000313" key="2">
    <source>
        <dbReference type="Proteomes" id="UP000783287"/>
    </source>
</evidence>
<dbReference type="Proteomes" id="UP000783287">
    <property type="component" value="Unassembled WGS sequence"/>
</dbReference>
<protein>
    <submittedName>
        <fullName evidence="1">Aspartate kinase</fullName>
    </submittedName>
</protein>
<sequence length="215" mass="23922">MVSVPEVVEQIINNMPFVEDALAKGLVNTSALAREIQPQVIEILSKDVQEGAIVMALNRNKSEFTKTDKSIQSILDKLADITVKSNIVEVTIKNSHDTLNKIRQLLERIEAKPDRFIAITQGVAEVTIITTKNNLTDIEEIIVSDEIILKQIDLSSITVKLPPENVEVPGVYYQILKKIAWKGINIIDTVSTTNEITIVFSQDDIEQAFSIIKGL</sequence>
<accession>A0A955L5G6</accession>
<dbReference type="EMBL" id="JAGQLK010000046">
    <property type="protein sequence ID" value="MCA9383259.1"/>
    <property type="molecule type" value="Genomic_DNA"/>
</dbReference>
<keyword evidence="1" id="KW-0808">Transferase</keyword>
<proteinExistence type="predicted"/>